<keyword evidence="8" id="KW-0156">Chromatin regulator</keyword>
<dbReference type="CDD" id="cd21783">
    <property type="entry name" value="CTD_Jhd1-like"/>
    <property type="match status" value="1"/>
</dbReference>
<gene>
    <name evidence="19" type="primary">LOC112681093</name>
</gene>
<dbReference type="GO" id="GO:0008270">
    <property type="term" value="F:zinc ion binding"/>
    <property type="evidence" value="ECO:0007669"/>
    <property type="project" value="UniProtKB-KW"/>
</dbReference>
<dbReference type="EC" id="1.14.11.27" evidence="4"/>
<evidence type="ECO:0000256" key="8">
    <source>
        <dbReference type="ARBA" id="ARBA00022853"/>
    </source>
</evidence>
<reference evidence="19" key="1">
    <citation type="submission" date="2025-08" db="UniProtKB">
        <authorList>
            <consortium name="RefSeq"/>
        </authorList>
    </citation>
    <scope>IDENTIFICATION</scope>
    <source>
        <tissue evidence="19">Whole body</tissue>
    </source>
</reference>
<evidence type="ECO:0000256" key="2">
    <source>
        <dbReference type="ARBA" id="ARBA00004123"/>
    </source>
</evidence>
<evidence type="ECO:0000256" key="10">
    <source>
        <dbReference type="ARBA" id="ARBA00023002"/>
    </source>
</evidence>
<evidence type="ECO:0000256" key="13">
    <source>
        <dbReference type="ARBA" id="ARBA00023163"/>
    </source>
</evidence>
<dbReference type="PANTHER" id="PTHR23123">
    <property type="entry name" value="PHD/F-BOX CONTAINING PROTEIN"/>
    <property type="match status" value="1"/>
</dbReference>
<keyword evidence="12" id="KW-0805">Transcription regulation</keyword>
<evidence type="ECO:0000259" key="17">
    <source>
        <dbReference type="PROSITE" id="PS51184"/>
    </source>
</evidence>
<keyword evidence="14" id="KW-0539">Nucleus</keyword>
<sequence length="468" mass="53760">TYSEGGAFGDEIDGVRSYSLQDKLDSTSYTDSYFVKRMEGKDLTISYLQKYGFTIPLLFNDKVGLGLRVPTPNFSVNRIITYVGSRRKLDVTDVKTQKKFKINFKRWGKYYQEPIKDKLLNVNPLEFSNTKLEKYVKSPNIVRELDWVDCVWPRHFKGSQTKSTNVKYGGTPYPKVQKFCLMSVKGCYTDFHIDFGGASVWIHIFKGSKVFWIVPPTDVNISLYEQWILSGKQGDTFFGDTVKECGRVTLNAGDTFFIPTGWIYAVYTTKDSIVFGGHFLHSFGIQEQLRVAKAEESTNVPEKFRYPFFIETLWYVLERYVYCGLGISHLTESVVPPPAPVGYIHFSLQEIYGIYEITRYLHGLPSYGKRVPPFVKNPSELIKYGYSVYNTHIHDQPEDVISGKLILQMQGDKERKKRSHNSAGDMNSKMKIRKTGNANPSGCRRSCQCKRPECAKCFFGINRWLMPN</sequence>
<feature type="region of interest" description="Disordered" evidence="16">
    <location>
        <begin position="412"/>
        <end position="442"/>
    </location>
</feature>
<dbReference type="SMART" id="SM00558">
    <property type="entry name" value="JmjC"/>
    <property type="match status" value="1"/>
</dbReference>
<dbReference type="InterPro" id="IPR003347">
    <property type="entry name" value="JmjC_dom"/>
</dbReference>
<dbReference type="Gene3D" id="2.60.120.650">
    <property type="entry name" value="Cupin"/>
    <property type="match status" value="1"/>
</dbReference>
<evidence type="ECO:0000256" key="4">
    <source>
        <dbReference type="ARBA" id="ARBA00013246"/>
    </source>
</evidence>
<evidence type="ECO:0000256" key="9">
    <source>
        <dbReference type="ARBA" id="ARBA00022964"/>
    </source>
</evidence>
<dbReference type="InterPro" id="IPR050690">
    <property type="entry name" value="JHDM1_Histone_Demethylase"/>
</dbReference>
<keyword evidence="9" id="KW-0223">Dioxygenase</keyword>
<dbReference type="GO" id="GO:0005634">
    <property type="term" value="C:nucleus"/>
    <property type="evidence" value="ECO:0007669"/>
    <property type="project" value="UniProtKB-SubCell"/>
</dbReference>
<accession>A0A8B8F9T5</accession>
<dbReference type="Gene3D" id="1.20.58.1360">
    <property type="match status" value="1"/>
</dbReference>
<comment type="catalytic activity">
    <reaction evidence="15">
        <text>N(6),N(6)-dimethyl-L-lysyl(36)-[histone H3] + 2 2-oxoglutarate + 2 O2 = L-lysyl(36)-[histone H3] + 2 formaldehyde + 2 succinate + 2 CO2</text>
        <dbReference type="Rhea" id="RHEA:42032"/>
        <dbReference type="Rhea" id="RHEA-COMP:9785"/>
        <dbReference type="Rhea" id="RHEA-COMP:9787"/>
        <dbReference type="ChEBI" id="CHEBI:15379"/>
        <dbReference type="ChEBI" id="CHEBI:16526"/>
        <dbReference type="ChEBI" id="CHEBI:16810"/>
        <dbReference type="ChEBI" id="CHEBI:16842"/>
        <dbReference type="ChEBI" id="CHEBI:29969"/>
        <dbReference type="ChEBI" id="CHEBI:30031"/>
        <dbReference type="ChEBI" id="CHEBI:61976"/>
        <dbReference type="EC" id="1.14.11.27"/>
    </reaction>
</comment>
<evidence type="ECO:0000256" key="14">
    <source>
        <dbReference type="ARBA" id="ARBA00023242"/>
    </source>
</evidence>
<evidence type="ECO:0000256" key="7">
    <source>
        <dbReference type="ARBA" id="ARBA00022833"/>
    </source>
</evidence>
<name>A0A8B8F9T5_9HEMI</name>
<evidence type="ECO:0000256" key="6">
    <source>
        <dbReference type="ARBA" id="ARBA00022771"/>
    </source>
</evidence>
<proteinExistence type="inferred from homology"/>
<keyword evidence="10" id="KW-0560">Oxidoreductase</keyword>
<comment type="similarity">
    <text evidence="3">Belongs to the JHDM1 histone demethylase family.</text>
</comment>
<dbReference type="SUPFAM" id="SSF51197">
    <property type="entry name" value="Clavaminate synthase-like"/>
    <property type="match status" value="1"/>
</dbReference>
<comment type="subcellular location">
    <subcellularLocation>
        <location evidence="2">Nucleus</location>
    </subcellularLocation>
</comment>
<feature type="domain" description="JmjC" evidence="17">
    <location>
        <begin position="127"/>
        <end position="296"/>
    </location>
</feature>
<keyword evidence="18" id="KW-1185">Reference proteome</keyword>
<keyword evidence="13" id="KW-0804">Transcription</keyword>
<dbReference type="Proteomes" id="UP000694846">
    <property type="component" value="Unplaced"/>
</dbReference>
<evidence type="ECO:0000313" key="19">
    <source>
        <dbReference type="RefSeq" id="XP_025407147.1"/>
    </source>
</evidence>
<evidence type="ECO:0000256" key="15">
    <source>
        <dbReference type="ARBA" id="ARBA00047915"/>
    </source>
</evidence>
<feature type="non-terminal residue" evidence="19">
    <location>
        <position position="1"/>
    </location>
</feature>
<evidence type="ECO:0000256" key="11">
    <source>
        <dbReference type="ARBA" id="ARBA00023004"/>
    </source>
</evidence>
<evidence type="ECO:0000256" key="5">
    <source>
        <dbReference type="ARBA" id="ARBA00022723"/>
    </source>
</evidence>
<dbReference type="OrthoDB" id="5876800at2759"/>
<evidence type="ECO:0000313" key="18">
    <source>
        <dbReference type="Proteomes" id="UP000694846"/>
    </source>
</evidence>
<comment type="cofactor">
    <cofactor evidence="1">
        <name>Fe(2+)</name>
        <dbReference type="ChEBI" id="CHEBI:29033"/>
    </cofactor>
</comment>
<keyword evidence="6" id="KW-0863">Zinc-finger</keyword>
<keyword evidence="7" id="KW-0862">Zinc</keyword>
<evidence type="ECO:0000256" key="1">
    <source>
        <dbReference type="ARBA" id="ARBA00001954"/>
    </source>
</evidence>
<evidence type="ECO:0000256" key="3">
    <source>
        <dbReference type="ARBA" id="ARBA00008037"/>
    </source>
</evidence>
<dbReference type="GeneID" id="112681093"/>
<evidence type="ECO:0000256" key="16">
    <source>
        <dbReference type="SAM" id="MobiDB-lite"/>
    </source>
</evidence>
<dbReference type="AlphaFoldDB" id="A0A8B8F9T5"/>
<keyword evidence="11" id="KW-0408">Iron</keyword>
<dbReference type="Gene3D" id="6.10.280.250">
    <property type="match status" value="1"/>
</dbReference>
<protein>
    <recommendedName>
        <fullName evidence="4">[histone H3]-dimethyl-L-lysine(36) demethylase</fullName>
        <ecNumber evidence="4">1.14.11.27</ecNumber>
    </recommendedName>
</protein>
<keyword evidence="5" id="KW-0479">Metal-binding</keyword>
<evidence type="ECO:0000256" key="12">
    <source>
        <dbReference type="ARBA" id="ARBA00023015"/>
    </source>
</evidence>
<dbReference type="PROSITE" id="PS51184">
    <property type="entry name" value="JMJC"/>
    <property type="match status" value="1"/>
</dbReference>
<organism evidence="18 19">
    <name type="scientific">Sipha flava</name>
    <name type="common">yellow sugarcane aphid</name>
    <dbReference type="NCBI Taxonomy" id="143950"/>
    <lineage>
        <taxon>Eukaryota</taxon>
        <taxon>Metazoa</taxon>
        <taxon>Ecdysozoa</taxon>
        <taxon>Arthropoda</taxon>
        <taxon>Hexapoda</taxon>
        <taxon>Insecta</taxon>
        <taxon>Pterygota</taxon>
        <taxon>Neoptera</taxon>
        <taxon>Paraneoptera</taxon>
        <taxon>Hemiptera</taxon>
        <taxon>Sternorrhyncha</taxon>
        <taxon>Aphidomorpha</taxon>
        <taxon>Aphidoidea</taxon>
        <taxon>Aphididae</taxon>
        <taxon>Sipha</taxon>
    </lineage>
</organism>
<dbReference type="RefSeq" id="XP_025407147.1">
    <property type="nucleotide sequence ID" value="XM_025551362.1"/>
</dbReference>
<dbReference type="GO" id="GO:0140680">
    <property type="term" value="F:histone H3K36me/H3K36me2 demethylase activity"/>
    <property type="evidence" value="ECO:0007669"/>
    <property type="project" value="UniProtKB-EC"/>
</dbReference>
<dbReference type="FunFam" id="2.60.120.650:FF:000005">
    <property type="entry name" value="lysine-specific demethylase 2A isoform X1"/>
    <property type="match status" value="1"/>
</dbReference>